<dbReference type="InterPro" id="IPR002347">
    <property type="entry name" value="SDR_fam"/>
</dbReference>
<dbReference type="Gene3D" id="3.40.50.720">
    <property type="entry name" value="NAD(P)-binding Rossmann-like Domain"/>
    <property type="match status" value="1"/>
</dbReference>
<dbReference type="EMBL" id="HG319827">
    <property type="protein sequence ID" value="CEG05885.1"/>
    <property type="molecule type" value="Genomic_DNA"/>
</dbReference>
<feature type="transmembrane region" description="Helical" evidence="3">
    <location>
        <begin position="36"/>
        <end position="60"/>
    </location>
</feature>
<name>A0A090MDA7_9HYPO</name>
<keyword evidence="2" id="KW-0560">Oxidoreductase</keyword>
<dbReference type="SUPFAM" id="SSF51735">
    <property type="entry name" value="NAD(P)-binding Rossmann-fold domains"/>
    <property type="match status" value="1"/>
</dbReference>
<organism evidence="4">
    <name type="scientific">Fusarium clavum</name>
    <dbReference type="NCBI Taxonomy" id="2594811"/>
    <lineage>
        <taxon>Eukaryota</taxon>
        <taxon>Fungi</taxon>
        <taxon>Dikarya</taxon>
        <taxon>Ascomycota</taxon>
        <taxon>Pezizomycotina</taxon>
        <taxon>Sordariomycetes</taxon>
        <taxon>Hypocreomycetidae</taxon>
        <taxon>Hypocreales</taxon>
        <taxon>Nectriaceae</taxon>
        <taxon>Fusarium</taxon>
        <taxon>Fusarium incarnatum-equiseti species complex</taxon>
    </lineage>
</organism>
<comment type="similarity">
    <text evidence="1">Belongs to the short-chain dehydrogenases/reductases (SDR) family.</text>
</comment>
<accession>A0A090MDA7</accession>
<dbReference type="Pfam" id="PF00106">
    <property type="entry name" value="adh_short"/>
    <property type="match status" value="1"/>
</dbReference>
<reference evidence="4" key="1">
    <citation type="submission" date="2013-05" db="EMBL/GenBank/DDBJ databases">
        <title>Draft genome sequences of six wheat associated Fusarium spp. isolates.</title>
        <authorList>
            <person name="Moolhuijzen P.M."/>
            <person name="Manners J.M."/>
            <person name="Wilcox S."/>
            <person name="Bellgard M.I."/>
            <person name="Gardiner D.M."/>
        </authorList>
    </citation>
    <scope>NUCLEOTIDE SEQUENCE</scope>
    <source>
        <strain evidence="4">CS3069</strain>
    </source>
</reference>
<evidence type="ECO:0000256" key="1">
    <source>
        <dbReference type="ARBA" id="ARBA00006484"/>
    </source>
</evidence>
<gene>
    <name evidence="4" type="ORF">BN850_0096020</name>
</gene>
<keyword evidence="3" id="KW-0812">Transmembrane</keyword>
<evidence type="ECO:0000256" key="3">
    <source>
        <dbReference type="SAM" id="Phobius"/>
    </source>
</evidence>
<dbReference type="EMBL" id="CBMI010003021">
    <property type="protein sequence ID" value="CEG05138.1"/>
    <property type="molecule type" value="Genomic_DNA"/>
</dbReference>
<proteinExistence type="inferred from homology"/>
<protein>
    <submittedName>
        <fullName evidence="4">WGS project CBMI000000000 data, contig CS3069_c003023</fullName>
    </submittedName>
</protein>
<dbReference type="PIRSF" id="PIRSF000126">
    <property type="entry name" value="11-beta-HSD1"/>
    <property type="match status" value="1"/>
</dbReference>
<dbReference type="AlphaFoldDB" id="A0A090MDA7"/>
<dbReference type="GO" id="GO:0005783">
    <property type="term" value="C:endoplasmic reticulum"/>
    <property type="evidence" value="ECO:0007669"/>
    <property type="project" value="TreeGrafter"/>
</dbReference>
<dbReference type="InterPro" id="IPR036291">
    <property type="entry name" value="NAD(P)-bd_dom_sf"/>
</dbReference>
<keyword evidence="3" id="KW-0472">Membrane</keyword>
<dbReference type="PRINTS" id="PR00081">
    <property type="entry name" value="GDHRDH"/>
</dbReference>
<dbReference type="InterPro" id="IPR051019">
    <property type="entry name" value="VLCFA-Steroid_DH"/>
</dbReference>
<keyword evidence="3" id="KW-1133">Transmembrane helix</keyword>
<evidence type="ECO:0000313" key="4">
    <source>
        <dbReference type="EMBL" id="CEG05138.1"/>
    </source>
</evidence>
<dbReference type="GO" id="GO:0016491">
    <property type="term" value="F:oxidoreductase activity"/>
    <property type="evidence" value="ECO:0007669"/>
    <property type="project" value="UniProtKB-KW"/>
</dbReference>
<sequence length="357" mass="38358">MAPPSKVALPGQLKVSPAQRGKRMKEKNMNPSADKIFTLIGILTALWAAGKLSSFIWLFLRPSSFSRYTTTTRDGSLPWAFITGASSGIGQAFAFELASRGFNIAVHGRSKVKLDATKEALQAKFPTCQVRIVIADASDPSKLDFPDIAASVSDIQIKILINNAGASMTLGHEFDTIDSYSSEELLANINVNASFPMLLTNALMPNLLRNQPALILNVGSLSDVGMPLFPSYGPSKAFLMTSCVELGLEMAFKKREIEVLGLRIVMVTDTGVIFLPVSYSVPTASTWVRSALARVGCGRPHVVPYFPHAVQVALLEMLPEWLAKKAKIRAAASMLVGDPTGRFAAGAAAAETMKKAL</sequence>
<evidence type="ECO:0000256" key="2">
    <source>
        <dbReference type="ARBA" id="ARBA00023002"/>
    </source>
</evidence>
<dbReference type="PANTHER" id="PTHR43899:SF13">
    <property type="entry name" value="RH59310P"/>
    <property type="match status" value="1"/>
</dbReference>
<dbReference type="PANTHER" id="PTHR43899">
    <property type="entry name" value="RH59310P"/>
    <property type="match status" value="1"/>
</dbReference>